<gene>
    <name evidence="2" type="primary">WBGene00279130</name>
</gene>
<dbReference type="Proteomes" id="UP000005239">
    <property type="component" value="Unassembled WGS sequence"/>
</dbReference>
<proteinExistence type="predicted"/>
<keyword evidence="3" id="KW-1185">Reference proteome</keyword>
<name>A0A2A6C223_PRIPA</name>
<dbReference type="SUPFAM" id="SSF101576">
    <property type="entry name" value="Supernatant protein factor (SPF), C-terminal domain"/>
    <property type="match status" value="1"/>
</dbReference>
<feature type="domain" description="Ctg-1-like C-terminal" evidence="1">
    <location>
        <begin position="34"/>
        <end position="140"/>
    </location>
</feature>
<accession>A0A8R1Z4L4</accession>
<dbReference type="PANTHER" id="PTHR47159">
    <property type="entry name" value="PROTEIN CBG07705-RELATED"/>
    <property type="match status" value="1"/>
</dbReference>
<dbReference type="Gene3D" id="2.60.120.680">
    <property type="entry name" value="GOLD domain"/>
    <property type="match status" value="1"/>
</dbReference>
<accession>A0A2A6C223</accession>
<dbReference type="PANTHER" id="PTHR47159:SF5">
    <property type="entry name" value="CRAL-TRIO DOMAIN-CONTAINING PROTEIN"/>
    <property type="match status" value="1"/>
</dbReference>
<dbReference type="EnsemblMetazoa" id="PPA40761.1">
    <property type="protein sequence ID" value="PPA40761.1"/>
    <property type="gene ID" value="WBGene00279130"/>
</dbReference>
<dbReference type="Pfam" id="PF25883">
    <property type="entry name" value="F28H7_8_C"/>
    <property type="match status" value="1"/>
</dbReference>
<dbReference type="InterPro" id="IPR053302">
    <property type="entry name" value="CRAL-TRIO_domain"/>
</dbReference>
<organism evidence="2 3">
    <name type="scientific">Pristionchus pacificus</name>
    <name type="common">Parasitic nematode worm</name>
    <dbReference type="NCBI Taxonomy" id="54126"/>
    <lineage>
        <taxon>Eukaryota</taxon>
        <taxon>Metazoa</taxon>
        <taxon>Ecdysozoa</taxon>
        <taxon>Nematoda</taxon>
        <taxon>Chromadorea</taxon>
        <taxon>Rhabditida</taxon>
        <taxon>Rhabditina</taxon>
        <taxon>Diplogasteromorpha</taxon>
        <taxon>Diplogasteroidea</taxon>
        <taxon>Neodiplogasteridae</taxon>
        <taxon>Pristionchus</taxon>
    </lineage>
</organism>
<evidence type="ECO:0000313" key="2">
    <source>
        <dbReference type="EnsemblMetazoa" id="PPA40761.1"/>
    </source>
</evidence>
<dbReference type="OrthoDB" id="1434354at2759"/>
<sequence length="145" mass="17102">MCPVLWNDEKHDEFKLQVTRPPHVPREDIIMRPLDTLEKLHVKAGKMKWLEFNLEKGDVLNFHVTGDSSFGFTIVHVDNEEDTTDVYSMRTVFPLFQWIHGPFKVPLEDTVVAPESGLYKVWFSNSRAWFYSVTIRHHFEVIKDQ</sequence>
<reference evidence="3" key="1">
    <citation type="journal article" date="2008" name="Nat. Genet.">
        <title>The Pristionchus pacificus genome provides a unique perspective on nematode lifestyle and parasitism.</title>
        <authorList>
            <person name="Dieterich C."/>
            <person name="Clifton S.W."/>
            <person name="Schuster L.N."/>
            <person name="Chinwalla A."/>
            <person name="Delehaunty K."/>
            <person name="Dinkelacker I."/>
            <person name="Fulton L."/>
            <person name="Fulton R."/>
            <person name="Godfrey J."/>
            <person name="Minx P."/>
            <person name="Mitreva M."/>
            <person name="Roeseler W."/>
            <person name="Tian H."/>
            <person name="Witte H."/>
            <person name="Yang S.P."/>
            <person name="Wilson R.K."/>
            <person name="Sommer R.J."/>
        </authorList>
    </citation>
    <scope>NUCLEOTIDE SEQUENCE [LARGE SCALE GENOMIC DNA]</scope>
    <source>
        <strain evidence="3">PS312</strain>
    </source>
</reference>
<evidence type="ECO:0000259" key="1">
    <source>
        <dbReference type="Pfam" id="PF25883"/>
    </source>
</evidence>
<dbReference type="AlphaFoldDB" id="A0A2A6C223"/>
<dbReference type="InterPro" id="IPR036598">
    <property type="entry name" value="GOLD_dom_sf"/>
</dbReference>
<evidence type="ECO:0000313" key="3">
    <source>
        <dbReference type="Proteomes" id="UP000005239"/>
    </source>
</evidence>
<dbReference type="InterPro" id="IPR058960">
    <property type="entry name" value="Ctg-1-like_C"/>
</dbReference>
<reference evidence="2" key="2">
    <citation type="submission" date="2022-06" db="UniProtKB">
        <authorList>
            <consortium name="EnsemblMetazoa"/>
        </authorList>
    </citation>
    <scope>IDENTIFICATION</scope>
    <source>
        <strain evidence="2">PS312</strain>
    </source>
</reference>
<protein>
    <recommendedName>
        <fullName evidence="1">Ctg-1-like C-terminal domain-containing protein</fullName>
    </recommendedName>
</protein>